<proteinExistence type="inferred from homology"/>
<dbReference type="SUPFAM" id="SSF46785">
    <property type="entry name" value="Winged helix' DNA-binding domain"/>
    <property type="match status" value="1"/>
</dbReference>
<feature type="domain" description="HTH lysR-type" evidence="5">
    <location>
        <begin position="14"/>
        <end position="68"/>
    </location>
</feature>
<dbReference type="Pfam" id="PF00126">
    <property type="entry name" value="HTH_1"/>
    <property type="match status" value="1"/>
</dbReference>
<dbReference type="PANTHER" id="PTHR30346">
    <property type="entry name" value="TRANSCRIPTIONAL DUAL REGULATOR HCAR-RELATED"/>
    <property type="match status" value="1"/>
</dbReference>
<dbReference type="Pfam" id="PF03466">
    <property type="entry name" value="LysR_substrate"/>
    <property type="match status" value="1"/>
</dbReference>
<dbReference type="InterPro" id="IPR036390">
    <property type="entry name" value="WH_DNA-bd_sf"/>
</dbReference>
<evidence type="ECO:0000313" key="7">
    <source>
        <dbReference type="Proteomes" id="UP000467124"/>
    </source>
</evidence>
<dbReference type="Gene3D" id="1.10.10.10">
    <property type="entry name" value="Winged helix-like DNA-binding domain superfamily/Winged helix DNA-binding domain"/>
    <property type="match status" value="1"/>
</dbReference>
<keyword evidence="4" id="KW-0804">Transcription</keyword>
<dbReference type="GO" id="GO:0003677">
    <property type="term" value="F:DNA binding"/>
    <property type="evidence" value="ECO:0007669"/>
    <property type="project" value="UniProtKB-KW"/>
</dbReference>
<evidence type="ECO:0000259" key="5">
    <source>
        <dbReference type="PROSITE" id="PS50931"/>
    </source>
</evidence>
<evidence type="ECO:0000256" key="2">
    <source>
        <dbReference type="ARBA" id="ARBA00023015"/>
    </source>
</evidence>
<sequence>MTGGSGTLNQVHVQQIECLLVLSEELHFGRTAARLGYSPSRASQLLSALERRVGVRLVERTSRRVSLTRFGAQFVEEVRPAYENLSTTFLRARDRAMRGALRELRLGFHGSVYEQVTEAFRLLRAEHEVTVTLSEIPLGSPFSAVLEGRLDAALVELPVHDPALTVGFRFPPQEQLLAVGTAHPLASREGVRVEELAEFDLLRPVGDAPDYWMAARVPPTTPSGRPIRSGTGINTIQEGLALVAAGTHAMLVCRPMAQSISRTDVRCLPISEWEEPSQLGLVRRTADTGPQLTALAGLLAEVYGGDSPCYAGLSPAPGSRDIA</sequence>
<dbReference type="PANTHER" id="PTHR30346:SF0">
    <property type="entry name" value="HCA OPERON TRANSCRIPTIONAL ACTIVATOR HCAR"/>
    <property type="match status" value="1"/>
</dbReference>
<evidence type="ECO:0000256" key="4">
    <source>
        <dbReference type="ARBA" id="ARBA00023163"/>
    </source>
</evidence>
<organism evidence="6 7">
    <name type="scientific">Nocardiopsis alba</name>
    <dbReference type="NCBI Taxonomy" id="53437"/>
    <lineage>
        <taxon>Bacteria</taxon>
        <taxon>Bacillati</taxon>
        <taxon>Actinomycetota</taxon>
        <taxon>Actinomycetes</taxon>
        <taxon>Streptosporangiales</taxon>
        <taxon>Nocardiopsidaceae</taxon>
        <taxon>Nocardiopsis</taxon>
    </lineage>
</organism>
<dbReference type="InterPro" id="IPR005119">
    <property type="entry name" value="LysR_subst-bd"/>
</dbReference>
<keyword evidence="2" id="KW-0805">Transcription regulation</keyword>
<dbReference type="InterPro" id="IPR036388">
    <property type="entry name" value="WH-like_DNA-bd_sf"/>
</dbReference>
<comment type="caution">
    <text evidence="6">The sequence shown here is derived from an EMBL/GenBank/DDBJ whole genome shotgun (WGS) entry which is preliminary data.</text>
</comment>
<dbReference type="PROSITE" id="PS50931">
    <property type="entry name" value="HTH_LYSR"/>
    <property type="match status" value="1"/>
</dbReference>
<protein>
    <submittedName>
        <fullName evidence="6">LysR family transcriptional regulator</fullName>
    </submittedName>
</protein>
<name>A0A7K2J0C3_9ACTN</name>
<dbReference type="GO" id="GO:0032993">
    <property type="term" value="C:protein-DNA complex"/>
    <property type="evidence" value="ECO:0007669"/>
    <property type="project" value="TreeGrafter"/>
</dbReference>
<evidence type="ECO:0000313" key="6">
    <source>
        <dbReference type="EMBL" id="MYR35643.1"/>
    </source>
</evidence>
<reference evidence="6 7" key="1">
    <citation type="journal article" date="2019" name="Nat. Commun.">
        <title>The antimicrobial potential of Streptomyces from insect microbiomes.</title>
        <authorList>
            <person name="Chevrette M.G."/>
            <person name="Carlson C.M."/>
            <person name="Ortega H.E."/>
            <person name="Thomas C."/>
            <person name="Ananiev G.E."/>
            <person name="Barns K.J."/>
            <person name="Book A.J."/>
            <person name="Cagnazzo J."/>
            <person name="Carlos C."/>
            <person name="Flanigan W."/>
            <person name="Grubbs K.J."/>
            <person name="Horn H.A."/>
            <person name="Hoffmann F.M."/>
            <person name="Klassen J.L."/>
            <person name="Knack J.J."/>
            <person name="Lewin G.R."/>
            <person name="McDonald B.R."/>
            <person name="Muller L."/>
            <person name="Melo W.G.P."/>
            <person name="Pinto-Tomas A.A."/>
            <person name="Schmitz A."/>
            <person name="Wendt-Pienkowski E."/>
            <person name="Wildman S."/>
            <person name="Zhao M."/>
            <person name="Zhang F."/>
            <person name="Bugni T.S."/>
            <person name="Andes D.R."/>
            <person name="Pupo M.T."/>
            <person name="Currie C.R."/>
        </authorList>
    </citation>
    <scope>NUCLEOTIDE SEQUENCE [LARGE SCALE GENOMIC DNA]</scope>
    <source>
        <strain evidence="6 7">SID5840</strain>
    </source>
</reference>
<dbReference type="GO" id="GO:0003700">
    <property type="term" value="F:DNA-binding transcription factor activity"/>
    <property type="evidence" value="ECO:0007669"/>
    <property type="project" value="InterPro"/>
</dbReference>
<evidence type="ECO:0000256" key="3">
    <source>
        <dbReference type="ARBA" id="ARBA00023125"/>
    </source>
</evidence>
<accession>A0A7K2J0C3</accession>
<dbReference type="InterPro" id="IPR000847">
    <property type="entry name" value="LysR_HTH_N"/>
</dbReference>
<dbReference type="AlphaFoldDB" id="A0A7K2J0C3"/>
<dbReference type="SUPFAM" id="SSF53850">
    <property type="entry name" value="Periplasmic binding protein-like II"/>
    <property type="match status" value="1"/>
</dbReference>
<gene>
    <name evidence="6" type="ORF">GTW20_26115</name>
</gene>
<dbReference type="Gene3D" id="3.40.190.10">
    <property type="entry name" value="Periplasmic binding protein-like II"/>
    <property type="match status" value="2"/>
</dbReference>
<dbReference type="Proteomes" id="UP000467124">
    <property type="component" value="Unassembled WGS sequence"/>
</dbReference>
<evidence type="ECO:0000256" key="1">
    <source>
        <dbReference type="ARBA" id="ARBA00009437"/>
    </source>
</evidence>
<dbReference type="EMBL" id="WWHY01000001">
    <property type="protein sequence ID" value="MYR35643.1"/>
    <property type="molecule type" value="Genomic_DNA"/>
</dbReference>
<comment type="similarity">
    <text evidence="1">Belongs to the LysR transcriptional regulatory family.</text>
</comment>
<keyword evidence="3" id="KW-0238">DNA-binding</keyword>